<reference evidence="2" key="1">
    <citation type="submission" date="2023-10" db="EMBL/GenBank/DDBJ databases">
        <authorList>
            <person name="Guldener U."/>
        </authorList>
    </citation>
    <scope>NUCLEOTIDE SEQUENCE</scope>
    <source>
        <strain evidence="2">Mp4</strain>
    </source>
</reference>
<dbReference type="AlphaFoldDB" id="A0AAJ4XRF8"/>
<feature type="region of interest" description="Disordered" evidence="1">
    <location>
        <begin position="1"/>
        <end position="124"/>
    </location>
</feature>
<evidence type="ECO:0000313" key="2">
    <source>
        <dbReference type="EMBL" id="SNX86928.1"/>
    </source>
</evidence>
<dbReference type="Proteomes" id="UP001294444">
    <property type="component" value="Unassembled WGS sequence"/>
</dbReference>
<dbReference type="EMBL" id="OAPG01000016">
    <property type="protein sequence ID" value="SNX86928.1"/>
    <property type="molecule type" value="Genomic_DNA"/>
</dbReference>
<feature type="compositionally biased region" description="Basic and acidic residues" evidence="1">
    <location>
        <begin position="100"/>
        <end position="124"/>
    </location>
</feature>
<feature type="compositionally biased region" description="Polar residues" evidence="1">
    <location>
        <begin position="18"/>
        <end position="37"/>
    </location>
</feature>
<comment type="caution">
    <text evidence="2">The sequence shown here is derived from an EMBL/GenBank/DDBJ whole genome shotgun (WGS) entry which is preliminary data.</text>
</comment>
<feature type="compositionally biased region" description="Polar residues" evidence="1">
    <location>
        <begin position="1"/>
        <end position="11"/>
    </location>
</feature>
<evidence type="ECO:0000313" key="3">
    <source>
        <dbReference type="Proteomes" id="UP001294444"/>
    </source>
</evidence>
<proteinExistence type="predicted"/>
<name>A0AAJ4XRF8_9BASI</name>
<keyword evidence="3" id="KW-1185">Reference proteome</keyword>
<feature type="compositionally biased region" description="Polar residues" evidence="1">
    <location>
        <begin position="48"/>
        <end position="57"/>
    </location>
</feature>
<organism evidence="2 3">
    <name type="scientific">Melanopsichium pennsylvanicum</name>
    <dbReference type="NCBI Taxonomy" id="63383"/>
    <lineage>
        <taxon>Eukaryota</taxon>
        <taxon>Fungi</taxon>
        <taxon>Dikarya</taxon>
        <taxon>Basidiomycota</taxon>
        <taxon>Ustilaginomycotina</taxon>
        <taxon>Ustilaginomycetes</taxon>
        <taxon>Ustilaginales</taxon>
        <taxon>Ustilaginaceae</taxon>
        <taxon>Melanopsichium</taxon>
    </lineage>
</organism>
<sequence>MGSCLSTNKTFQGEGRTLNDSSPARTAQSHSNPTASNPGRKLGGSAPPASTATALNTNGGGDSTSDADRETRARAAERRMSQQATKGLPSGQGKLSKQLEQQKHANPHELPDANKDAVQRVVWD</sequence>
<evidence type="ECO:0000256" key="1">
    <source>
        <dbReference type="SAM" id="MobiDB-lite"/>
    </source>
</evidence>
<accession>A0AAJ4XRF8</accession>
<protein>
    <submittedName>
        <fullName evidence="2">Uncharacterized protein</fullName>
    </submittedName>
</protein>
<feature type="compositionally biased region" description="Basic and acidic residues" evidence="1">
    <location>
        <begin position="66"/>
        <end position="80"/>
    </location>
</feature>
<gene>
    <name evidence="2" type="ORF">MEPE_05637</name>
</gene>